<dbReference type="Proteomes" id="UP000596063">
    <property type="component" value="Chromosome"/>
</dbReference>
<dbReference type="PANTHER" id="PTHR43677:SF1">
    <property type="entry name" value="ACRYLYL-COA REDUCTASE ACUI-RELATED"/>
    <property type="match status" value="1"/>
</dbReference>
<dbReference type="Gene3D" id="3.90.180.10">
    <property type="entry name" value="Medium-chain alcohol dehydrogenases, catalytic domain"/>
    <property type="match status" value="1"/>
</dbReference>
<dbReference type="InterPro" id="IPR020843">
    <property type="entry name" value="ER"/>
</dbReference>
<dbReference type="KEGG" id="snan:I6N98_03895"/>
<dbReference type="RefSeq" id="WP_198570496.1">
    <property type="nucleotide sequence ID" value="NZ_CP066167.1"/>
</dbReference>
<dbReference type="NCBIfam" id="TIGR02823">
    <property type="entry name" value="oxido_YhdH"/>
    <property type="match status" value="1"/>
</dbReference>
<name>A0A7T4UQT2_9GAMM</name>
<gene>
    <name evidence="2" type="ORF">I6N98_03895</name>
</gene>
<evidence type="ECO:0000313" key="2">
    <source>
        <dbReference type="EMBL" id="QQD19011.1"/>
    </source>
</evidence>
<dbReference type="InterPro" id="IPR011032">
    <property type="entry name" value="GroES-like_sf"/>
</dbReference>
<dbReference type="Pfam" id="PF00107">
    <property type="entry name" value="ADH_zinc_N"/>
    <property type="match status" value="1"/>
</dbReference>
<dbReference type="InterPro" id="IPR013154">
    <property type="entry name" value="ADH-like_N"/>
</dbReference>
<dbReference type="SUPFAM" id="SSF51735">
    <property type="entry name" value="NAD(P)-binding Rossmann-fold domains"/>
    <property type="match status" value="1"/>
</dbReference>
<organism evidence="2 3">
    <name type="scientific">Spongiibacter nanhainus</name>
    <dbReference type="NCBI Taxonomy" id="2794344"/>
    <lineage>
        <taxon>Bacteria</taxon>
        <taxon>Pseudomonadati</taxon>
        <taxon>Pseudomonadota</taxon>
        <taxon>Gammaproteobacteria</taxon>
        <taxon>Cellvibrionales</taxon>
        <taxon>Spongiibacteraceae</taxon>
        <taxon>Spongiibacter</taxon>
    </lineage>
</organism>
<accession>A0A7T4UQT2</accession>
<dbReference type="Pfam" id="PF08240">
    <property type="entry name" value="ADH_N"/>
    <property type="match status" value="1"/>
</dbReference>
<dbReference type="Gene3D" id="3.40.50.720">
    <property type="entry name" value="NAD(P)-binding Rossmann-like Domain"/>
    <property type="match status" value="1"/>
</dbReference>
<sequence>MSDVYQALVAKRSDTGLSVGFEQLGADEIGDGDVEVAVEYSTLNYKDGLAISDAIPIVQAPSLILGIDMAGTVVSSQSDRFRVGDRVVLNGYGASETHNGGYTQRLRTRSEYLVPLPSRFTTKQAMIIGTAGYTAMLSIMRLESLGIMPESGEVLVTGASGGVGTVAIMLLATMGYRVTASTGRLQETDFLKSLGATAVIDRNELSEPGEMMQEPRWAAAVDSCGSHTLANVLARMHYDGVVTACGLAQGLDLPGNMMPFALRNVALLGVDSVHAPMQRRQEAWERLAKTVDMEKLEALAVEIPFAQIPEAAGQILQGQIRGRAIVDIAGV</sequence>
<feature type="domain" description="Enoyl reductase (ER)" evidence="1">
    <location>
        <begin position="16"/>
        <end position="326"/>
    </location>
</feature>
<proteinExistence type="predicted"/>
<reference evidence="2 3" key="1">
    <citation type="submission" date="2020-12" db="EMBL/GenBank/DDBJ databases">
        <authorList>
            <person name="Shan Y."/>
        </authorList>
    </citation>
    <scope>NUCLEOTIDE SEQUENCE [LARGE SCALE GENOMIC DNA]</scope>
    <source>
        <strain evidence="3">csc3.9</strain>
    </source>
</reference>
<dbReference type="CDD" id="cd08288">
    <property type="entry name" value="MDR_yhdh"/>
    <property type="match status" value="1"/>
</dbReference>
<dbReference type="AlphaFoldDB" id="A0A7T4UQT2"/>
<evidence type="ECO:0000313" key="3">
    <source>
        <dbReference type="Proteomes" id="UP000596063"/>
    </source>
</evidence>
<protein>
    <submittedName>
        <fullName evidence="2">Oxidoreductase</fullName>
    </submittedName>
</protein>
<dbReference type="EMBL" id="CP066167">
    <property type="protein sequence ID" value="QQD19011.1"/>
    <property type="molecule type" value="Genomic_DNA"/>
</dbReference>
<dbReference type="InterPro" id="IPR036291">
    <property type="entry name" value="NAD(P)-bd_dom_sf"/>
</dbReference>
<dbReference type="PANTHER" id="PTHR43677">
    <property type="entry name" value="SHORT-CHAIN DEHYDROGENASE/REDUCTASE"/>
    <property type="match status" value="1"/>
</dbReference>
<dbReference type="SMART" id="SM00829">
    <property type="entry name" value="PKS_ER"/>
    <property type="match status" value="1"/>
</dbReference>
<dbReference type="InterPro" id="IPR051397">
    <property type="entry name" value="Zn-ADH-like_protein"/>
</dbReference>
<dbReference type="InterPro" id="IPR014188">
    <property type="entry name" value="Acrylyl-CoA_reductase_AcuI"/>
</dbReference>
<dbReference type="SUPFAM" id="SSF50129">
    <property type="entry name" value="GroES-like"/>
    <property type="match status" value="1"/>
</dbReference>
<keyword evidence="3" id="KW-1185">Reference proteome</keyword>
<dbReference type="GO" id="GO:0043957">
    <property type="term" value="F:acryloyl-CoA reductase (NADPH) activity"/>
    <property type="evidence" value="ECO:0007669"/>
    <property type="project" value="TreeGrafter"/>
</dbReference>
<evidence type="ECO:0000259" key="1">
    <source>
        <dbReference type="SMART" id="SM00829"/>
    </source>
</evidence>
<dbReference type="InterPro" id="IPR013149">
    <property type="entry name" value="ADH-like_C"/>
</dbReference>